<keyword evidence="12 13" id="KW-0472">Membrane</keyword>
<comment type="caution">
    <text evidence="16">The sequence shown here is derived from an EMBL/GenBank/DDBJ whole genome shotgun (WGS) entry which is preliminary data.</text>
</comment>
<evidence type="ECO:0000256" key="5">
    <source>
        <dbReference type="ARBA" id="ARBA00022500"/>
    </source>
</evidence>
<organism evidence="16 17">
    <name type="scientific">Tistrella bauzanensis</name>
    <dbReference type="NCBI Taxonomy" id="657419"/>
    <lineage>
        <taxon>Bacteria</taxon>
        <taxon>Pseudomonadati</taxon>
        <taxon>Pseudomonadota</taxon>
        <taxon>Alphaproteobacteria</taxon>
        <taxon>Geminicoccales</taxon>
        <taxon>Geminicoccaceae</taxon>
        <taxon>Tistrella</taxon>
    </lineage>
</organism>
<evidence type="ECO:0000256" key="6">
    <source>
        <dbReference type="ARBA" id="ARBA00022519"/>
    </source>
</evidence>
<evidence type="ECO:0000256" key="4">
    <source>
        <dbReference type="ARBA" id="ARBA00022475"/>
    </source>
</evidence>
<evidence type="ECO:0000256" key="13">
    <source>
        <dbReference type="SAM" id="Phobius"/>
    </source>
</evidence>
<dbReference type="EMBL" id="BMDZ01000042">
    <property type="protein sequence ID" value="GGB49500.1"/>
    <property type="molecule type" value="Genomic_DNA"/>
</dbReference>
<feature type="transmembrane region" description="Helical" evidence="13">
    <location>
        <begin position="31"/>
        <end position="50"/>
    </location>
</feature>
<keyword evidence="16" id="KW-0969">Cilium</keyword>
<dbReference type="Pfam" id="PF20560">
    <property type="entry name" value="MotA_N"/>
    <property type="match status" value="1"/>
</dbReference>
<dbReference type="PROSITE" id="PS01307">
    <property type="entry name" value="MOTA"/>
    <property type="match status" value="1"/>
</dbReference>
<reference evidence="17" key="1">
    <citation type="journal article" date="2019" name="Int. J. Syst. Evol. Microbiol.">
        <title>The Global Catalogue of Microorganisms (GCM) 10K type strain sequencing project: providing services to taxonomists for standard genome sequencing and annotation.</title>
        <authorList>
            <consortium name="The Broad Institute Genomics Platform"/>
            <consortium name="The Broad Institute Genome Sequencing Center for Infectious Disease"/>
            <person name="Wu L."/>
            <person name="Ma J."/>
        </authorList>
    </citation>
    <scope>NUCLEOTIDE SEQUENCE [LARGE SCALE GENOMIC DNA]</scope>
    <source>
        <strain evidence="17">CGMCC 1.10188</strain>
    </source>
</reference>
<sequence length="287" mass="30931">MGPIIGIILTLVMVFGGFIIAGGHIEVILEALPIEGMIIGGIALGAFVTANSGTAIKHTLGGLGKAFKGAKWKKADYVDLIGLMYMALYKRQREGTKFNDFEDAKNSALFKKYPKILNDHLAITMICDTLRNMSMRHEDPHQVESYLENLLEKVEEEHMEPSHALQTIADGLPAYGIVAAVLGVVKTMSSIDQPPAILGGLIASALVGTFLGIFLGYGMVGPIASRIKQINENDARFYKLIRDVFVSTLSKNALQVAIEVGRANIPTVMQPSFAETEAAINKAKGSA</sequence>
<dbReference type="PANTHER" id="PTHR30433:SF4">
    <property type="entry name" value="MOTILITY PROTEIN A"/>
    <property type="match status" value="1"/>
</dbReference>
<evidence type="ECO:0000256" key="11">
    <source>
        <dbReference type="ARBA" id="ARBA00023065"/>
    </source>
</evidence>
<gene>
    <name evidence="16" type="primary">motA1</name>
    <name evidence="16" type="ORF">GCM10011505_33250</name>
</gene>
<keyword evidence="4" id="KW-1003">Cell membrane</keyword>
<protein>
    <submittedName>
        <fullName evidence="16">Flagellar motor protein MotA</fullName>
    </submittedName>
</protein>
<dbReference type="Pfam" id="PF01618">
    <property type="entry name" value="MotA_ExbB"/>
    <property type="match status" value="1"/>
</dbReference>
<keyword evidence="16" id="KW-0282">Flagellum</keyword>
<keyword evidence="9" id="KW-0375">Hydrogen ion transport</keyword>
<dbReference type="NCBIfam" id="TIGR03818">
    <property type="entry name" value="MotA1"/>
    <property type="match status" value="1"/>
</dbReference>
<keyword evidence="11" id="KW-0406">Ion transport</keyword>
<evidence type="ECO:0000256" key="7">
    <source>
        <dbReference type="ARBA" id="ARBA00022692"/>
    </source>
</evidence>
<dbReference type="PANTHER" id="PTHR30433">
    <property type="entry name" value="CHEMOTAXIS PROTEIN MOTA"/>
    <property type="match status" value="1"/>
</dbReference>
<comment type="similarity">
    <text evidence="2">Belongs to the MotA family.</text>
</comment>
<dbReference type="InterPro" id="IPR047055">
    <property type="entry name" value="MotA-like"/>
</dbReference>
<feature type="transmembrane region" description="Helical" evidence="13">
    <location>
        <begin position="7"/>
        <end position="25"/>
    </location>
</feature>
<dbReference type="Proteomes" id="UP000603352">
    <property type="component" value="Unassembled WGS sequence"/>
</dbReference>
<evidence type="ECO:0000313" key="16">
    <source>
        <dbReference type="EMBL" id="GGB49500.1"/>
    </source>
</evidence>
<dbReference type="InterPro" id="IPR046786">
    <property type="entry name" value="MotA_N"/>
</dbReference>
<evidence type="ECO:0000256" key="12">
    <source>
        <dbReference type="ARBA" id="ARBA00023136"/>
    </source>
</evidence>
<keyword evidence="8" id="KW-0283">Flagellar rotation</keyword>
<evidence type="ECO:0000256" key="1">
    <source>
        <dbReference type="ARBA" id="ARBA00004429"/>
    </source>
</evidence>
<evidence type="ECO:0000256" key="2">
    <source>
        <dbReference type="ARBA" id="ARBA00008038"/>
    </source>
</evidence>
<keyword evidence="7 13" id="KW-0812">Transmembrane</keyword>
<feature type="domain" description="MotA/TolQ/ExbB proton channel" evidence="14">
    <location>
        <begin position="129"/>
        <end position="233"/>
    </location>
</feature>
<keyword evidence="3" id="KW-0813">Transport</keyword>
<evidence type="ECO:0000259" key="14">
    <source>
        <dbReference type="Pfam" id="PF01618"/>
    </source>
</evidence>
<feature type="domain" description="Motility protein A N-terminal" evidence="15">
    <location>
        <begin position="4"/>
        <end position="95"/>
    </location>
</feature>
<keyword evidence="16" id="KW-0966">Cell projection</keyword>
<keyword evidence="5" id="KW-0145">Chemotaxis</keyword>
<evidence type="ECO:0000256" key="10">
    <source>
        <dbReference type="ARBA" id="ARBA00022989"/>
    </source>
</evidence>
<dbReference type="InterPro" id="IPR022522">
    <property type="entry name" value="Flagellar_motor_stator_MotA"/>
</dbReference>
<keyword evidence="6" id="KW-0997">Cell inner membrane</keyword>
<evidence type="ECO:0000259" key="15">
    <source>
        <dbReference type="Pfam" id="PF20560"/>
    </source>
</evidence>
<feature type="transmembrane region" description="Helical" evidence="13">
    <location>
        <begin position="197"/>
        <end position="220"/>
    </location>
</feature>
<evidence type="ECO:0000256" key="9">
    <source>
        <dbReference type="ARBA" id="ARBA00022781"/>
    </source>
</evidence>
<evidence type="ECO:0000256" key="3">
    <source>
        <dbReference type="ARBA" id="ARBA00022448"/>
    </source>
</evidence>
<dbReference type="InterPro" id="IPR002898">
    <property type="entry name" value="MotA_ExbB_proton_chnl"/>
</dbReference>
<comment type="subcellular location">
    <subcellularLocation>
        <location evidence="1">Cell inner membrane</location>
        <topology evidence="1">Multi-pass membrane protein</topology>
    </subcellularLocation>
</comment>
<keyword evidence="17" id="KW-1185">Reference proteome</keyword>
<dbReference type="InterPro" id="IPR000540">
    <property type="entry name" value="Flag_MotA_CS"/>
</dbReference>
<name>A0ABQ1IRM4_9PROT</name>
<dbReference type="RefSeq" id="WP_188579876.1">
    <property type="nucleotide sequence ID" value="NZ_BMDZ01000042.1"/>
</dbReference>
<evidence type="ECO:0000256" key="8">
    <source>
        <dbReference type="ARBA" id="ARBA00022779"/>
    </source>
</evidence>
<keyword evidence="10 13" id="KW-1133">Transmembrane helix</keyword>
<proteinExistence type="inferred from homology"/>
<accession>A0ABQ1IRM4</accession>
<evidence type="ECO:0000313" key="17">
    <source>
        <dbReference type="Proteomes" id="UP000603352"/>
    </source>
</evidence>